<keyword evidence="4 9" id="KW-0747">Spliceosome</keyword>
<reference evidence="13 14" key="1">
    <citation type="submission" date="2019-05" db="EMBL/GenBank/DDBJ databases">
        <title>Mikania micrantha, genome provides insights into the molecular mechanism of rapid growth.</title>
        <authorList>
            <person name="Liu B."/>
        </authorList>
    </citation>
    <scope>NUCLEOTIDE SEQUENCE [LARGE SCALE GENOMIC DNA]</scope>
    <source>
        <strain evidence="13">NLD-2019</strain>
        <tissue evidence="13">Leaf</tissue>
    </source>
</reference>
<feature type="domain" description="Sm" evidence="11">
    <location>
        <begin position="2"/>
        <end position="75"/>
    </location>
</feature>
<dbReference type="InterPro" id="IPR047575">
    <property type="entry name" value="Sm"/>
</dbReference>
<keyword evidence="8 9" id="KW-0687">Ribonucleoprotein</keyword>
<evidence type="ECO:0000256" key="1">
    <source>
        <dbReference type="ARBA" id="ARBA00004123"/>
    </source>
</evidence>
<comment type="function">
    <text evidence="9">Binds specifically to the 3'-terminal U-tract of U6 snRNA.</text>
</comment>
<evidence type="ECO:0000256" key="3">
    <source>
        <dbReference type="ARBA" id="ARBA00022664"/>
    </source>
</evidence>
<keyword evidence="14" id="KW-1185">Reference proteome</keyword>
<evidence type="ECO:0000313" key="13">
    <source>
        <dbReference type="EMBL" id="KAD4179688.1"/>
    </source>
</evidence>
<feature type="compositionally biased region" description="Basic and acidic residues" evidence="10">
    <location>
        <begin position="80"/>
        <end position="91"/>
    </location>
</feature>
<dbReference type="GO" id="GO:0005681">
    <property type="term" value="C:spliceosomal complex"/>
    <property type="evidence" value="ECO:0007669"/>
    <property type="project" value="UniProtKB-UniRule"/>
</dbReference>
<dbReference type="InterPro" id="IPR027141">
    <property type="entry name" value="LSm4/Sm_D1/D3"/>
</dbReference>
<keyword evidence="3 9" id="KW-0507">mRNA processing</keyword>
<dbReference type="Pfam" id="PF01423">
    <property type="entry name" value="LSM"/>
    <property type="match status" value="1"/>
</dbReference>
<name>A0A5N6MZ61_9ASTR</name>
<dbReference type="GO" id="GO:0120115">
    <property type="term" value="C:Lsm2-8 complex"/>
    <property type="evidence" value="ECO:0007669"/>
    <property type="project" value="UniProtKB-ARBA"/>
</dbReference>
<dbReference type="PANTHER" id="PTHR23338">
    <property type="entry name" value="SMALL NUCLEAR RIBONUCLEOPROTEIN SM"/>
    <property type="match status" value="1"/>
</dbReference>
<dbReference type="InterPro" id="IPR010920">
    <property type="entry name" value="LSM_dom_sf"/>
</dbReference>
<accession>A0A5N6MZ61</accession>
<keyword evidence="6 9" id="KW-0508">mRNA splicing</keyword>
<dbReference type="Proteomes" id="UP000326396">
    <property type="component" value="Linkage Group LG4"/>
</dbReference>
<dbReference type="PROSITE" id="PS52002">
    <property type="entry name" value="SM"/>
    <property type="match status" value="1"/>
</dbReference>
<comment type="subcellular location">
    <subcellularLocation>
        <location evidence="1 9">Nucleus</location>
    </subcellularLocation>
</comment>
<evidence type="ECO:0000256" key="10">
    <source>
        <dbReference type="SAM" id="MobiDB-lite"/>
    </source>
</evidence>
<dbReference type="InterPro" id="IPR034101">
    <property type="entry name" value="Lsm4"/>
</dbReference>
<dbReference type="FunFam" id="2.30.30.100:FF:000005">
    <property type="entry name" value="U6 snRNA-associated Sm-like protein LSm4"/>
    <property type="match status" value="1"/>
</dbReference>
<evidence type="ECO:0000313" key="14">
    <source>
        <dbReference type="Proteomes" id="UP000326396"/>
    </source>
</evidence>
<keyword evidence="5 9" id="KW-0694">RNA-binding</keyword>
<feature type="region of interest" description="Disordered" evidence="10">
    <location>
        <begin position="80"/>
        <end position="145"/>
    </location>
</feature>
<dbReference type="AlphaFoldDB" id="A0A5N6MZ61"/>
<dbReference type="OrthoDB" id="747253at2759"/>
<organism evidence="13 14">
    <name type="scientific">Mikania micrantha</name>
    <name type="common">bitter vine</name>
    <dbReference type="NCBI Taxonomy" id="192012"/>
    <lineage>
        <taxon>Eukaryota</taxon>
        <taxon>Viridiplantae</taxon>
        <taxon>Streptophyta</taxon>
        <taxon>Embryophyta</taxon>
        <taxon>Tracheophyta</taxon>
        <taxon>Spermatophyta</taxon>
        <taxon>Magnoliopsida</taxon>
        <taxon>eudicotyledons</taxon>
        <taxon>Gunneridae</taxon>
        <taxon>Pentapetalae</taxon>
        <taxon>asterids</taxon>
        <taxon>campanulids</taxon>
        <taxon>Asterales</taxon>
        <taxon>Asteraceae</taxon>
        <taxon>Asteroideae</taxon>
        <taxon>Heliantheae alliance</taxon>
        <taxon>Eupatorieae</taxon>
        <taxon>Mikania</taxon>
    </lineage>
</organism>
<comment type="similarity">
    <text evidence="2 9">Belongs to the snRNP Sm proteins family.</text>
</comment>
<dbReference type="GO" id="GO:0000398">
    <property type="term" value="P:mRNA splicing, via spliceosome"/>
    <property type="evidence" value="ECO:0007669"/>
    <property type="project" value="InterPro"/>
</dbReference>
<proteinExistence type="inferred from homology"/>
<evidence type="ECO:0000256" key="6">
    <source>
        <dbReference type="ARBA" id="ARBA00023187"/>
    </source>
</evidence>
<sequence length="159" mass="17401">MLPLSLLKTSQGHPMLVELKNGETYNGHLVNCDTWMNIHLREVICTSKDGDRFWRMPECYIRGNTIKYLRVPDEVIDKVQEDTKNRMDRKPPGVGRGRGRGGRDDGGGSGGRRQAKGGGMGGRGGMDDGVGGRGRSQGGGYPAGSRGRYQIKSLIVFIH</sequence>
<keyword evidence="7 9" id="KW-0539">Nucleus</keyword>
<dbReference type="EMBL" id="SZYD01000014">
    <property type="protein sequence ID" value="KAD4179688.1"/>
    <property type="molecule type" value="Genomic_DNA"/>
</dbReference>
<protein>
    <recommendedName>
        <fullName evidence="9">U6 snRNA-associated Sm-like protein LSm4</fullName>
    </recommendedName>
</protein>
<dbReference type="SUPFAM" id="SSF50182">
    <property type="entry name" value="Sm-like ribonucleoproteins"/>
    <property type="match status" value="1"/>
</dbReference>
<evidence type="ECO:0000256" key="5">
    <source>
        <dbReference type="ARBA" id="ARBA00022884"/>
    </source>
</evidence>
<dbReference type="CDD" id="cd01723">
    <property type="entry name" value="LSm4"/>
    <property type="match status" value="1"/>
</dbReference>
<dbReference type="Gene3D" id="2.30.30.100">
    <property type="match status" value="1"/>
</dbReference>
<evidence type="ECO:0000256" key="7">
    <source>
        <dbReference type="ARBA" id="ARBA00023242"/>
    </source>
</evidence>
<evidence type="ECO:0000256" key="4">
    <source>
        <dbReference type="ARBA" id="ARBA00022728"/>
    </source>
</evidence>
<comment type="subunit">
    <text evidence="9">LSm subunits form a heteromer with a doughnut shape.</text>
</comment>
<dbReference type="SMART" id="SM00651">
    <property type="entry name" value="Sm"/>
    <property type="match status" value="1"/>
</dbReference>
<dbReference type="EMBL" id="SZYD01001410">
    <property type="protein sequence ID" value="KAD0767434.1"/>
    <property type="molecule type" value="Genomic_DNA"/>
</dbReference>
<dbReference type="GO" id="GO:0003723">
    <property type="term" value="F:RNA binding"/>
    <property type="evidence" value="ECO:0007669"/>
    <property type="project" value="UniProtKB-KW"/>
</dbReference>
<evidence type="ECO:0000256" key="8">
    <source>
        <dbReference type="ARBA" id="ARBA00023274"/>
    </source>
</evidence>
<dbReference type="GO" id="GO:0000956">
    <property type="term" value="P:nuclear-transcribed mRNA catabolic process"/>
    <property type="evidence" value="ECO:0007669"/>
    <property type="project" value="UniProtKB-UniRule"/>
</dbReference>
<feature type="compositionally biased region" description="Gly residues" evidence="10">
    <location>
        <begin position="107"/>
        <end position="142"/>
    </location>
</feature>
<evidence type="ECO:0000256" key="2">
    <source>
        <dbReference type="ARBA" id="ARBA00006850"/>
    </source>
</evidence>
<evidence type="ECO:0000256" key="9">
    <source>
        <dbReference type="RuleBase" id="RU365049"/>
    </source>
</evidence>
<evidence type="ECO:0000259" key="11">
    <source>
        <dbReference type="PROSITE" id="PS52002"/>
    </source>
</evidence>
<comment type="caution">
    <text evidence="13">The sequence shown here is derived from an EMBL/GenBank/DDBJ whole genome shotgun (WGS) entry which is preliminary data.</text>
</comment>
<gene>
    <name evidence="9" type="primary">LSM4</name>
    <name evidence="13" type="ORF">E3N88_28279</name>
    <name evidence="12" type="ORF">E3N88_43745</name>
</gene>
<dbReference type="InterPro" id="IPR001163">
    <property type="entry name" value="Sm_dom_euk/arc"/>
</dbReference>
<evidence type="ECO:0000313" key="12">
    <source>
        <dbReference type="EMBL" id="KAD0767434.1"/>
    </source>
</evidence>